<name>A0A0F9L0W8_9ZZZZ</name>
<dbReference type="EMBL" id="LAZR01008149">
    <property type="protein sequence ID" value="KKM80626.1"/>
    <property type="molecule type" value="Genomic_DNA"/>
</dbReference>
<proteinExistence type="predicted"/>
<sequence>IALSIDHGGASNNSDGLTIATAGSGDGLQITAEDTDSVGVRIIAGAAQTVSLAVFEGSTNDWDGADNVGMVHINTDAPLVDTGASLLIVTQSGTPIASAEGFLARFIQSGTARTNATAVEIEVKATQPALAVNGITKINGQDAAGATLFQVAGVGASGDADAMSISNTGAGDCLQISPGETDTGGINMVALAAGTVPLIIVDGVTNDWDGANDKGMVNITHDTALIHAGSSLLYVAQTTAVKSDAEGFLARFFSDATAQTGAHAVEIEVTNTQPALKLNNQLTITGINSTGILAAITGIDTTGNTDTMTIDHSGSGNALYIDLNEADSQGLTIEPFTNATVAALEIDGDAAGWLGADDVGMVHLRNDIPTTNAGATLLLVEDSSQPISAAEGFLARFVHSGTARTNSSAVEIEVPATQPALKMNGILVVDGQDSIGATLVQIINDSGGDNQDAMSINSEGTGDALQITCDDADSVGLNAVAATSQTTSLIKADGATGSYLGAANVGLVHITSDGALADVASTLLYIANSGVPTNDARGTSLRIIDTGNAGAGTAGYSVYINTDDATMEAMYIDEGNVLVDEEIVAGVGVQSTATAVTATVGGASTGLIPRNARIVVVTADVATKQISLPSTIVGMQITIITPTANGVELISVDAGDKVNDVDVGATNEAALVADSHYELTCISATEWIMVGYDKLGAHIAPIVPDSL</sequence>
<protein>
    <submittedName>
        <fullName evidence="1">Uncharacterized protein</fullName>
    </submittedName>
</protein>
<gene>
    <name evidence="1" type="ORF">LCGC14_1337930</name>
</gene>
<reference evidence="1" key="1">
    <citation type="journal article" date="2015" name="Nature">
        <title>Complex archaea that bridge the gap between prokaryotes and eukaryotes.</title>
        <authorList>
            <person name="Spang A."/>
            <person name="Saw J.H."/>
            <person name="Jorgensen S.L."/>
            <person name="Zaremba-Niedzwiedzka K."/>
            <person name="Martijn J."/>
            <person name="Lind A.E."/>
            <person name="van Eijk R."/>
            <person name="Schleper C."/>
            <person name="Guy L."/>
            <person name="Ettema T.J."/>
        </authorList>
    </citation>
    <scope>NUCLEOTIDE SEQUENCE</scope>
</reference>
<dbReference type="AlphaFoldDB" id="A0A0F9L0W8"/>
<feature type="non-terminal residue" evidence="1">
    <location>
        <position position="1"/>
    </location>
</feature>
<comment type="caution">
    <text evidence="1">The sequence shown here is derived from an EMBL/GenBank/DDBJ whole genome shotgun (WGS) entry which is preliminary data.</text>
</comment>
<accession>A0A0F9L0W8</accession>
<evidence type="ECO:0000313" key="1">
    <source>
        <dbReference type="EMBL" id="KKM80626.1"/>
    </source>
</evidence>
<organism evidence="1">
    <name type="scientific">marine sediment metagenome</name>
    <dbReference type="NCBI Taxonomy" id="412755"/>
    <lineage>
        <taxon>unclassified sequences</taxon>
        <taxon>metagenomes</taxon>
        <taxon>ecological metagenomes</taxon>
    </lineage>
</organism>